<dbReference type="InterPro" id="IPR027417">
    <property type="entry name" value="P-loop_NTPase"/>
</dbReference>
<dbReference type="PIRSF" id="PIRSF034888">
    <property type="entry name" value="P-loop_UCP034888"/>
    <property type="match status" value="1"/>
</dbReference>
<gene>
    <name evidence="2" type="ORF">DWV76_13165</name>
</gene>
<accession>A0AA92TW54</accession>
<dbReference type="InterPro" id="IPR014592">
    <property type="entry name" value="P-loop_UCP034888"/>
</dbReference>
<dbReference type="Pfam" id="PF13175">
    <property type="entry name" value="AAA_15"/>
    <property type="match status" value="1"/>
</dbReference>
<sequence>MKSIQVKNFRSFQDSGKIEFNNVNLFLGKNSSGKSSILRLFPLFKQSILHELRGPFMWYDETYDFGSFSNVLSRHPSGDGKLKFLIELELPKNNCPDTGCEECFIYEEKNIPFLKDSMSCLLEMVVDGDSKGTFLQELTFHLDNHVISLSSKQRTGYVEIFIDGIKLNTSPVKWKYKTKGLLPDMISKIPTGRRFLLSKLFRLSNLDTIKSSDLEELINYASFQEEDIYKYLKGLQQNSLAKVLIDTYKPNTKDFSLLCGNLNLFAINKLMFFIDKLIRADFQKSSYIEPIRFGFERYIRNKDFAVDEITSSGNNVVDYIQSLSRKKKKEFDAFIKDSLGIEIQLSNDDNKSYTDNQSIYVVVDGEKDNIVDVGQGYSQVLPIAVMLWDIANKQHKCEFSDTIVVEQPEVHLHPSMQADMAKLFLNALKLSKKKNNSIRLIIETHSPIIVNRLGKMIRTGELESKELSVFLFNKEKGISSIQTTSYGSDGRIKKWPIGFLE</sequence>
<dbReference type="PANTHER" id="PTHR43581:SF2">
    <property type="entry name" value="EXCINUCLEASE ATPASE SUBUNIT"/>
    <property type="match status" value="1"/>
</dbReference>
<dbReference type="Gene3D" id="3.40.50.300">
    <property type="entry name" value="P-loop containing nucleotide triphosphate hydrolases"/>
    <property type="match status" value="2"/>
</dbReference>
<organism evidence="2 3">
    <name type="scientific">Segatella copri</name>
    <dbReference type="NCBI Taxonomy" id="165179"/>
    <lineage>
        <taxon>Bacteria</taxon>
        <taxon>Pseudomonadati</taxon>
        <taxon>Bacteroidota</taxon>
        <taxon>Bacteroidia</taxon>
        <taxon>Bacteroidales</taxon>
        <taxon>Prevotellaceae</taxon>
        <taxon>Segatella</taxon>
    </lineage>
</organism>
<comment type="caution">
    <text evidence="2">The sequence shown here is derived from an EMBL/GenBank/DDBJ whole genome shotgun (WGS) entry which is preliminary data.</text>
</comment>
<dbReference type="EMBL" id="QSAG01000032">
    <property type="protein sequence ID" value="RGW41198.1"/>
    <property type="molecule type" value="Genomic_DNA"/>
</dbReference>
<dbReference type="InterPro" id="IPR051396">
    <property type="entry name" value="Bact_Antivir_Def_Nuclease"/>
</dbReference>
<name>A0AA92TW54_9BACT</name>
<evidence type="ECO:0000259" key="1">
    <source>
        <dbReference type="Pfam" id="PF13175"/>
    </source>
</evidence>
<evidence type="ECO:0000313" key="2">
    <source>
        <dbReference type="EMBL" id="RGW41198.1"/>
    </source>
</evidence>
<dbReference type="AlphaFoldDB" id="A0AA92TW54"/>
<dbReference type="PANTHER" id="PTHR43581">
    <property type="entry name" value="ATP/GTP PHOSPHATASE"/>
    <property type="match status" value="1"/>
</dbReference>
<dbReference type="RefSeq" id="WP_118066184.1">
    <property type="nucleotide sequence ID" value="NZ_QSAG01000032.1"/>
</dbReference>
<feature type="domain" description="Endonuclease GajA/Old nuclease/RecF-like AAA" evidence="1">
    <location>
        <begin position="1"/>
        <end position="450"/>
    </location>
</feature>
<proteinExistence type="predicted"/>
<protein>
    <recommendedName>
        <fullName evidence="1">Endonuclease GajA/Old nuclease/RecF-like AAA domain-containing protein</fullName>
    </recommendedName>
</protein>
<dbReference type="InterPro" id="IPR041685">
    <property type="entry name" value="AAA_GajA/Old/RecF-like"/>
</dbReference>
<dbReference type="Proteomes" id="UP000283785">
    <property type="component" value="Unassembled WGS sequence"/>
</dbReference>
<reference evidence="2 3" key="1">
    <citation type="submission" date="2018-08" db="EMBL/GenBank/DDBJ databases">
        <title>A genome reference for cultivated species of the human gut microbiota.</title>
        <authorList>
            <person name="Zou Y."/>
            <person name="Xue W."/>
            <person name="Luo G."/>
        </authorList>
    </citation>
    <scope>NUCLEOTIDE SEQUENCE [LARGE SCALE GENOMIC DNA]</scope>
    <source>
        <strain evidence="2 3">AF12-50</strain>
    </source>
</reference>
<evidence type="ECO:0000313" key="3">
    <source>
        <dbReference type="Proteomes" id="UP000283785"/>
    </source>
</evidence>
<dbReference type="SUPFAM" id="SSF52540">
    <property type="entry name" value="P-loop containing nucleoside triphosphate hydrolases"/>
    <property type="match status" value="1"/>
</dbReference>